<dbReference type="AlphaFoldDB" id="A0A2A9NDZ8"/>
<accession>A0A2A9NDZ8</accession>
<protein>
    <submittedName>
        <fullName evidence="1">Uncharacterized protein</fullName>
    </submittedName>
</protein>
<gene>
    <name evidence="1" type="ORF">AMATHDRAFT_65836</name>
</gene>
<reference evidence="1 2" key="1">
    <citation type="submission" date="2014-02" db="EMBL/GenBank/DDBJ databases">
        <title>Transposable element dynamics among asymbiotic and ectomycorrhizal Amanita fungi.</title>
        <authorList>
            <consortium name="DOE Joint Genome Institute"/>
            <person name="Hess J."/>
            <person name="Skrede I."/>
            <person name="Wolfe B."/>
            <person name="LaButti K."/>
            <person name="Ohm R.A."/>
            <person name="Grigoriev I.V."/>
            <person name="Pringle A."/>
        </authorList>
    </citation>
    <scope>NUCLEOTIDE SEQUENCE [LARGE SCALE GENOMIC DNA]</scope>
    <source>
        <strain evidence="1 2">SKay4041</strain>
    </source>
</reference>
<dbReference type="Proteomes" id="UP000242287">
    <property type="component" value="Unassembled WGS sequence"/>
</dbReference>
<organism evidence="1 2">
    <name type="scientific">Amanita thiersii Skay4041</name>
    <dbReference type="NCBI Taxonomy" id="703135"/>
    <lineage>
        <taxon>Eukaryota</taxon>
        <taxon>Fungi</taxon>
        <taxon>Dikarya</taxon>
        <taxon>Basidiomycota</taxon>
        <taxon>Agaricomycotina</taxon>
        <taxon>Agaricomycetes</taxon>
        <taxon>Agaricomycetidae</taxon>
        <taxon>Agaricales</taxon>
        <taxon>Pluteineae</taxon>
        <taxon>Amanitaceae</taxon>
        <taxon>Amanita</taxon>
    </lineage>
</organism>
<proteinExistence type="predicted"/>
<evidence type="ECO:0000313" key="2">
    <source>
        <dbReference type="Proteomes" id="UP000242287"/>
    </source>
</evidence>
<name>A0A2A9NDZ8_9AGAR</name>
<evidence type="ECO:0000313" key="1">
    <source>
        <dbReference type="EMBL" id="PFH48278.1"/>
    </source>
</evidence>
<sequence>MSWVVPARQGNGVISICPRTIIPLRDHELYSLMLTCNEVAHIDRLGIISALSQKLINDRMKPCHVARREIQATYS</sequence>
<keyword evidence="2" id="KW-1185">Reference proteome</keyword>
<dbReference type="EMBL" id="KZ302069">
    <property type="protein sequence ID" value="PFH48278.1"/>
    <property type="molecule type" value="Genomic_DNA"/>
</dbReference>